<dbReference type="AlphaFoldDB" id="A0A839GQC7"/>
<reference evidence="2 3" key="1">
    <citation type="submission" date="2020-08" db="EMBL/GenBank/DDBJ databases">
        <title>Genomic Encyclopedia of Type Strains, Phase IV (KMG-IV): sequencing the most valuable type-strain genomes for metagenomic binning, comparative biology and taxonomic classification.</title>
        <authorList>
            <person name="Goeker M."/>
        </authorList>
    </citation>
    <scope>NUCLEOTIDE SEQUENCE [LARGE SCALE GENOMIC DNA]</scope>
    <source>
        <strain evidence="2 3">DSM 29854</strain>
    </source>
</reference>
<name>A0A839GQC7_9BACT</name>
<gene>
    <name evidence="2" type="ORF">FHS90_003733</name>
</gene>
<dbReference type="EMBL" id="JACJIQ010000017">
    <property type="protein sequence ID" value="MBA9078999.1"/>
    <property type="molecule type" value="Genomic_DNA"/>
</dbReference>
<organism evidence="2 3">
    <name type="scientific">Rufibacter quisquiliarum</name>
    <dbReference type="NCBI Taxonomy" id="1549639"/>
    <lineage>
        <taxon>Bacteria</taxon>
        <taxon>Pseudomonadati</taxon>
        <taxon>Bacteroidota</taxon>
        <taxon>Cytophagia</taxon>
        <taxon>Cytophagales</taxon>
        <taxon>Hymenobacteraceae</taxon>
        <taxon>Rufibacter</taxon>
    </lineage>
</organism>
<keyword evidence="3" id="KW-1185">Reference proteome</keyword>
<evidence type="ECO:0000313" key="3">
    <source>
        <dbReference type="Proteomes" id="UP000563094"/>
    </source>
</evidence>
<feature type="signal peptide" evidence="1">
    <location>
        <begin position="1"/>
        <end position="20"/>
    </location>
</feature>
<dbReference type="RefSeq" id="WP_153042755.1">
    <property type="nucleotide sequence ID" value="NZ_JACJIQ010000017.1"/>
</dbReference>
<sequence>MKKLLLVGGFWLACAATTFAQDGSNYWARLNKNHPEATIETILNSKPATAAVGAEVEATAGYRLNMIYDGQFRAVSAPNVKLMEALGMKHREIKGYRYELLFKYNGQEFWLPVQTDLVEQLQLELRKDEPVLLYTTVLQAQNAGAAHKALLVEDFRVNN</sequence>
<evidence type="ECO:0000256" key="1">
    <source>
        <dbReference type="SAM" id="SignalP"/>
    </source>
</evidence>
<proteinExistence type="predicted"/>
<keyword evidence="1" id="KW-0732">Signal</keyword>
<dbReference type="Proteomes" id="UP000563094">
    <property type="component" value="Unassembled WGS sequence"/>
</dbReference>
<evidence type="ECO:0000313" key="2">
    <source>
        <dbReference type="EMBL" id="MBA9078999.1"/>
    </source>
</evidence>
<comment type="caution">
    <text evidence="2">The sequence shown here is derived from an EMBL/GenBank/DDBJ whole genome shotgun (WGS) entry which is preliminary data.</text>
</comment>
<accession>A0A839GQC7</accession>
<feature type="chain" id="PRO_5032490004" evidence="1">
    <location>
        <begin position="21"/>
        <end position="159"/>
    </location>
</feature>
<protein>
    <submittedName>
        <fullName evidence="2">Uncharacterized protein</fullName>
    </submittedName>
</protein>